<comment type="caution">
    <text evidence="2">The sequence shown here is derived from an EMBL/GenBank/DDBJ whole genome shotgun (WGS) entry which is preliminary data.</text>
</comment>
<gene>
    <name evidence="2" type="primary">Cnig_chr_II.g5302</name>
    <name evidence="2" type="ORF">B9Z55_005302</name>
</gene>
<evidence type="ECO:0000313" key="3">
    <source>
        <dbReference type="Proteomes" id="UP000230233"/>
    </source>
</evidence>
<reference evidence="3" key="1">
    <citation type="submission" date="2017-10" db="EMBL/GenBank/DDBJ databases">
        <title>Rapid genome shrinkage in a self-fertile nematode reveals novel sperm competition proteins.</title>
        <authorList>
            <person name="Yin D."/>
            <person name="Schwarz E.M."/>
            <person name="Thomas C.G."/>
            <person name="Felde R.L."/>
            <person name="Korf I.F."/>
            <person name="Cutter A.D."/>
            <person name="Schartner C.M."/>
            <person name="Ralston E.J."/>
            <person name="Meyer B.J."/>
            <person name="Haag E.S."/>
        </authorList>
    </citation>
    <scope>NUCLEOTIDE SEQUENCE [LARGE SCALE GENOMIC DNA]</scope>
    <source>
        <strain evidence="3">JU1422</strain>
    </source>
</reference>
<dbReference type="AlphaFoldDB" id="A0A2G5V0P3"/>
<proteinExistence type="predicted"/>
<keyword evidence="3" id="KW-1185">Reference proteome</keyword>
<feature type="signal peptide" evidence="1">
    <location>
        <begin position="1"/>
        <end position="21"/>
    </location>
</feature>
<dbReference type="EMBL" id="PDUG01000002">
    <property type="protein sequence ID" value="PIC45201.1"/>
    <property type="molecule type" value="Genomic_DNA"/>
</dbReference>
<keyword evidence="1" id="KW-0732">Signal</keyword>
<dbReference type="PANTHER" id="PTHR35182:SF2">
    <property type="entry name" value="CONSERVED DOMAIN PROTEIN-RELATED"/>
    <property type="match status" value="1"/>
</dbReference>
<evidence type="ECO:0000256" key="1">
    <source>
        <dbReference type="SAM" id="SignalP"/>
    </source>
</evidence>
<name>A0A2G5V0P3_9PELO</name>
<sequence>MNRIIICSFLLLALLSISAEASVAQQLVKENEKVEIGVFKGAKAIKRKVAAGEQIFHFEGEFKGSFVDENGKTMDSSNYEDNNGVLVIKKFTKADVGSYAEHPPKIIKTKTDHGFSAVPGPVLELSLA</sequence>
<evidence type="ECO:0000313" key="2">
    <source>
        <dbReference type="EMBL" id="PIC45201.1"/>
    </source>
</evidence>
<protein>
    <submittedName>
        <fullName evidence="2">Uncharacterized protein</fullName>
    </submittedName>
</protein>
<dbReference type="Proteomes" id="UP000230233">
    <property type="component" value="Chromosome II"/>
</dbReference>
<feature type="chain" id="PRO_5013647032" evidence="1">
    <location>
        <begin position="22"/>
        <end position="128"/>
    </location>
</feature>
<dbReference type="PANTHER" id="PTHR35182">
    <property type="entry name" value="PROTEIN CBG13762"/>
    <property type="match status" value="1"/>
</dbReference>
<dbReference type="OrthoDB" id="5869021at2759"/>
<accession>A0A2G5V0P3</accession>
<organism evidence="2 3">
    <name type="scientific">Caenorhabditis nigoni</name>
    <dbReference type="NCBI Taxonomy" id="1611254"/>
    <lineage>
        <taxon>Eukaryota</taxon>
        <taxon>Metazoa</taxon>
        <taxon>Ecdysozoa</taxon>
        <taxon>Nematoda</taxon>
        <taxon>Chromadorea</taxon>
        <taxon>Rhabditida</taxon>
        <taxon>Rhabditina</taxon>
        <taxon>Rhabditomorpha</taxon>
        <taxon>Rhabditoidea</taxon>
        <taxon>Rhabditidae</taxon>
        <taxon>Peloderinae</taxon>
        <taxon>Caenorhabditis</taxon>
    </lineage>
</organism>